<proteinExistence type="predicted"/>
<accession>A0A2P1QRC6</accession>
<evidence type="ECO:0000313" key="2">
    <source>
        <dbReference type="Proteomes" id="UP000033961"/>
    </source>
</evidence>
<organism evidence="1 2">
    <name type="scientific">Leptospira santarosai</name>
    <dbReference type="NCBI Taxonomy" id="28183"/>
    <lineage>
        <taxon>Bacteria</taxon>
        <taxon>Pseudomonadati</taxon>
        <taxon>Spirochaetota</taxon>
        <taxon>Spirochaetia</taxon>
        <taxon>Leptospirales</taxon>
        <taxon>Leptospiraceae</taxon>
        <taxon>Leptospira</taxon>
    </lineage>
</organism>
<reference evidence="1 2" key="1">
    <citation type="journal article" date="2015" name="Genome Announc.">
        <title>Draft Genome Sequences of Leptospira santarosai Strains U160, U164, and U233, Isolated from Asymptomatic Cattle.</title>
        <authorList>
            <person name="Kremer F.S."/>
            <person name="Eslabao M.R."/>
            <person name="Provisor M."/>
            <person name="Woloski R.D."/>
            <person name="Ramires O.V."/>
            <person name="Moreno L.Z."/>
            <person name="Moreno A.M."/>
            <person name="Hamond C."/>
            <person name="Lilenbaum W."/>
            <person name="Dellagostin O.A."/>
        </authorList>
    </citation>
    <scope>NUCLEOTIDE SEQUENCE [LARGE SCALE GENOMIC DNA]</scope>
    <source>
        <strain evidence="1 2">U160</strain>
    </source>
</reference>
<name>A0A2P1QRC6_9LEPT</name>
<dbReference type="AlphaFoldDB" id="A0A2P1QRC6"/>
<dbReference type="Proteomes" id="UP000033961">
    <property type="component" value="Chromosome I"/>
</dbReference>
<evidence type="ECO:0000313" key="1">
    <source>
        <dbReference type="EMBL" id="AVQ11453.1"/>
    </source>
</evidence>
<dbReference type="EMBL" id="CP027843">
    <property type="protein sequence ID" value="AVQ11453.1"/>
    <property type="molecule type" value="Genomic_DNA"/>
</dbReference>
<gene>
    <name evidence="1" type="ORF">XB16_1121</name>
</gene>
<protein>
    <submittedName>
        <fullName evidence="1">PF14082 domain protein</fullName>
    </submittedName>
</protein>
<sequence>MDPNWSNKSFLASKRRFVHNYYYANINGKEPHKVMSNTIRFLFAYTENVPEFFRRLSRVFRDHSDRLNRSGIQTFQNEAPSKNDSGLD</sequence>